<evidence type="ECO:0000313" key="1">
    <source>
        <dbReference type="EMBL" id="KAG5290737.1"/>
    </source>
</evidence>
<organism evidence="1 2">
    <name type="scientific">Ajellomyces capsulatus</name>
    <name type="common">Darling's disease fungus</name>
    <name type="synonym">Histoplasma capsulatum</name>
    <dbReference type="NCBI Taxonomy" id="5037"/>
    <lineage>
        <taxon>Eukaryota</taxon>
        <taxon>Fungi</taxon>
        <taxon>Dikarya</taxon>
        <taxon>Ascomycota</taxon>
        <taxon>Pezizomycotina</taxon>
        <taxon>Eurotiomycetes</taxon>
        <taxon>Eurotiomycetidae</taxon>
        <taxon>Onygenales</taxon>
        <taxon>Ajellomycetaceae</taxon>
        <taxon>Histoplasma</taxon>
    </lineage>
</organism>
<comment type="caution">
    <text evidence="1">The sequence shown here is derived from an EMBL/GenBank/DDBJ whole genome shotgun (WGS) entry which is preliminary data.</text>
</comment>
<reference evidence="1 2" key="1">
    <citation type="submission" date="2021-01" db="EMBL/GenBank/DDBJ databases">
        <title>Chromosome-level genome assembly of a human fungal pathogen reveals clustering of transcriptionally co-regulated genes.</title>
        <authorList>
            <person name="Voorhies M."/>
            <person name="Cohen S."/>
            <person name="Shea T.P."/>
            <person name="Petrus S."/>
            <person name="Munoz J.F."/>
            <person name="Poplawski S."/>
            <person name="Goldman W.E."/>
            <person name="Michael T."/>
            <person name="Cuomo C.A."/>
            <person name="Sil A."/>
            <person name="Beyhan S."/>
        </authorList>
    </citation>
    <scope>NUCLEOTIDE SEQUENCE [LARGE SCALE GENOMIC DNA]</scope>
    <source>
        <strain evidence="1 2">G184AR</strain>
    </source>
</reference>
<accession>A0A8H7YFW7</accession>
<evidence type="ECO:0000313" key="2">
    <source>
        <dbReference type="Proteomes" id="UP000670092"/>
    </source>
</evidence>
<dbReference type="EMBL" id="JAEVHI010000005">
    <property type="protein sequence ID" value="KAG5290737.1"/>
    <property type="molecule type" value="Genomic_DNA"/>
</dbReference>
<sequence length="106" mass="11839">MAPGKHHIIKAAVWVIYAEFGPIYLVPKVGVVCECFRIDNSLIEGASNRECISNHIPLAFCTEKEEKLSQIMNQARELHPSWLTITSDGFSRLKKMANLGEGGIRI</sequence>
<dbReference type="VEuPathDB" id="FungiDB:I7I52_07852"/>
<name>A0A8H7YFW7_AJECA</name>
<proteinExistence type="predicted"/>
<protein>
    <submittedName>
        <fullName evidence="1">Uncharacterized protein</fullName>
    </submittedName>
</protein>
<dbReference type="Proteomes" id="UP000670092">
    <property type="component" value="Unassembled WGS sequence"/>
</dbReference>
<dbReference type="AlphaFoldDB" id="A0A8H7YFW7"/>
<gene>
    <name evidence="1" type="ORF">I7I52_07852</name>
</gene>